<organism evidence="1">
    <name type="scientific">marine sediment metagenome</name>
    <dbReference type="NCBI Taxonomy" id="412755"/>
    <lineage>
        <taxon>unclassified sequences</taxon>
        <taxon>metagenomes</taxon>
        <taxon>ecological metagenomes</taxon>
    </lineage>
</organism>
<proteinExistence type="predicted"/>
<evidence type="ECO:0000313" key="1">
    <source>
        <dbReference type="EMBL" id="KKM18753.1"/>
    </source>
</evidence>
<name>A0A0F9K9H6_9ZZZZ</name>
<dbReference type="AlphaFoldDB" id="A0A0F9K9H6"/>
<dbReference type="EMBL" id="LAZR01014154">
    <property type="protein sequence ID" value="KKM18753.1"/>
    <property type="molecule type" value="Genomic_DNA"/>
</dbReference>
<reference evidence="1" key="1">
    <citation type="journal article" date="2015" name="Nature">
        <title>Complex archaea that bridge the gap between prokaryotes and eukaryotes.</title>
        <authorList>
            <person name="Spang A."/>
            <person name="Saw J.H."/>
            <person name="Jorgensen S.L."/>
            <person name="Zaremba-Niedzwiedzka K."/>
            <person name="Martijn J."/>
            <person name="Lind A.E."/>
            <person name="van Eijk R."/>
            <person name="Schleper C."/>
            <person name="Guy L."/>
            <person name="Ettema T.J."/>
        </authorList>
    </citation>
    <scope>NUCLEOTIDE SEQUENCE</scope>
</reference>
<sequence>MKMIELSDDEMQIYRFFCHCGAPEHVLEIIINCGVVEINYHHGGKCGRTFWDRIKMAIGLLLKRDAPSWSEFIIQREDEKEIAELIFPLERTKE</sequence>
<protein>
    <submittedName>
        <fullName evidence="1">Uncharacterized protein</fullName>
    </submittedName>
</protein>
<gene>
    <name evidence="1" type="ORF">LCGC14_1662540</name>
</gene>
<comment type="caution">
    <text evidence="1">The sequence shown here is derived from an EMBL/GenBank/DDBJ whole genome shotgun (WGS) entry which is preliminary data.</text>
</comment>
<accession>A0A0F9K9H6</accession>